<organism evidence="3 4">
    <name type="scientific">Tanacetum coccineum</name>
    <dbReference type="NCBI Taxonomy" id="301880"/>
    <lineage>
        <taxon>Eukaryota</taxon>
        <taxon>Viridiplantae</taxon>
        <taxon>Streptophyta</taxon>
        <taxon>Embryophyta</taxon>
        <taxon>Tracheophyta</taxon>
        <taxon>Spermatophyta</taxon>
        <taxon>Magnoliopsida</taxon>
        <taxon>eudicotyledons</taxon>
        <taxon>Gunneridae</taxon>
        <taxon>Pentapetalae</taxon>
        <taxon>asterids</taxon>
        <taxon>campanulids</taxon>
        <taxon>Asterales</taxon>
        <taxon>Asteraceae</taxon>
        <taxon>Asteroideae</taxon>
        <taxon>Anthemideae</taxon>
        <taxon>Anthemidinae</taxon>
        <taxon>Tanacetum</taxon>
    </lineage>
</organism>
<comment type="caution">
    <text evidence="3">The sequence shown here is derived from an EMBL/GenBank/DDBJ whole genome shotgun (WGS) entry which is preliminary data.</text>
</comment>
<feature type="compositionally biased region" description="Polar residues" evidence="1">
    <location>
        <begin position="1"/>
        <end position="17"/>
    </location>
</feature>
<protein>
    <submittedName>
        <fullName evidence="3">Retrovirus-related pol polyprotein from transposon TNT 1-94</fullName>
    </submittedName>
</protein>
<proteinExistence type="predicted"/>
<evidence type="ECO:0000313" key="4">
    <source>
        <dbReference type="Proteomes" id="UP001151760"/>
    </source>
</evidence>
<name>A0ABQ4YFZ8_9ASTR</name>
<dbReference type="EMBL" id="BQNB010010396">
    <property type="protein sequence ID" value="GJS76714.1"/>
    <property type="molecule type" value="Genomic_DNA"/>
</dbReference>
<dbReference type="InterPro" id="IPR013103">
    <property type="entry name" value="RVT_2"/>
</dbReference>
<dbReference type="Pfam" id="PF07727">
    <property type="entry name" value="RVT_2"/>
    <property type="match status" value="1"/>
</dbReference>
<reference evidence="3" key="1">
    <citation type="journal article" date="2022" name="Int. J. Mol. Sci.">
        <title>Draft Genome of Tanacetum Coccineum: Genomic Comparison of Closely Related Tanacetum-Family Plants.</title>
        <authorList>
            <person name="Yamashiro T."/>
            <person name="Shiraishi A."/>
            <person name="Nakayama K."/>
            <person name="Satake H."/>
        </authorList>
    </citation>
    <scope>NUCLEOTIDE SEQUENCE</scope>
</reference>
<reference evidence="3" key="2">
    <citation type="submission" date="2022-01" db="EMBL/GenBank/DDBJ databases">
        <authorList>
            <person name="Yamashiro T."/>
            <person name="Shiraishi A."/>
            <person name="Satake H."/>
            <person name="Nakayama K."/>
        </authorList>
    </citation>
    <scope>NUCLEOTIDE SEQUENCE</scope>
</reference>
<evidence type="ECO:0000259" key="2">
    <source>
        <dbReference type="Pfam" id="PF07727"/>
    </source>
</evidence>
<feature type="domain" description="Reverse transcriptase Ty1/copia-type" evidence="2">
    <location>
        <begin position="105"/>
        <end position="153"/>
    </location>
</feature>
<sequence length="361" mass="40052">MAVSQANVSPIPHTQSRISSGIGNNGGVPDGSSNDSPRDAQAPECTLVHDPPALWDQVYTLENVVPAPTTVGQPPRRWNTPERASEGIERRIDDLMEYDDDDNQVAQPDGFVDPDHPKKVYRLRKALYGLKQAPRAWYDELSNFLMSKGFTKDFRSTNPKEVLINQAKYALEILNKHGMDNVIPLDYTAMSSAEAESAIEILMQPRAASQTSTSISISLFYERLENGIIELYFVRTEYQLADMFTKALLEDRLANAWDHLEYLRMDVLGGVWVVEKIAMDLLGACPRDSLGLGLGQRDKAWARTSLGVPSNYDNGIGLASPFNFHGPLFSMVPQQNEAGIKMKSIIGTANPFVGMTLFSKL</sequence>
<accession>A0ABQ4YFZ8</accession>
<dbReference type="Proteomes" id="UP001151760">
    <property type="component" value="Unassembled WGS sequence"/>
</dbReference>
<evidence type="ECO:0000313" key="3">
    <source>
        <dbReference type="EMBL" id="GJS76714.1"/>
    </source>
</evidence>
<evidence type="ECO:0000256" key="1">
    <source>
        <dbReference type="SAM" id="MobiDB-lite"/>
    </source>
</evidence>
<keyword evidence="4" id="KW-1185">Reference proteome</keyword>
<gene>
    <name evidence="3" type="ORF">Tco_0726595</name>
</gene>
<feature type="region of interest" description="Disordered" evidence="1">
    <location>
        <begin position="1"/>
        <end position="44"/>
    </location>
</feature>